<dbReference type="Proteomes" id="UP000828390">
    <property type="component" value="Unassembled WGS sequence"/>
</dbReference>
<protein>
    <submittedName>
        <fullName evidence="1">Uncharacterized protein</fullName>
    </submittedName>
</protein>
<dbReference type="EMBL" id="JAIWYP010000014">
    <property type="protein sequence ID" value="KAH3713881.1"/>
    <property type="molecule type" value="Genomic_DNA"/>
</dbReference>
<name>A0A9D4BZM8_DREPO</name>
<accession>A0A9D4BZM8</accession>
<dbReference type="AlphaFoldDB" id="A0A9D4BZM8"/>
<reference evidence="1" key="1">
    <citation type="journal article" date="2019" name="bioRxiv">
        <title>The Genome of the Zebra Mussel, Dreissena polymorpha: A Resource for Invasive Species Research.</title>
        <authorList>
            <person name="McCartney M.A."/>
            <person name="Auch B."/>
            <person name="Kono T."/>
            <person name="Mallez S."/>
            <person name="Zhang Y."/>
            <person name="Obille A."/>
            <person name="Becker A."/>
            <person name="Abrahante J.E."/>
            <person name="Garbe J."/>
            <person name="Badalamenti J.P."/>
            <person name="Herman A."/>
            <person name="Mangelson H."/>
            <person name="Liachko I."/>
            <person name="Sullivan S."/>
            <person name="Sone E.D."/>
            <person name="Koren S."/>
            <person name="Silverstein K.A.T."/>
            <person name="Beckman K.B."/>
            <person name="Gohl D.M."/>
        </authorList>
    </citation>
    <scope>NUCLEOTIDE SEQUENCE</scope>
    <source>
        <strain evidence="1">Duluth1</strain>
        <tissue evidence="1">Whole animal</tissue>
    </source>
</reference>
<gene>
    <name evidence="1" type="ORF">DPMN_073682</name>
</gene>
<reference evidence="1" key="2">
    <citation type="submission" date="2020-11" db="EMBL/GenBank/DDBJ databases">
        <authorList>
            <person name="McCartney M.A."/>
            <person name="Auch B."/>
            <person name="Kono T."/>
            <person name="Mallez S."/>
            <person name="Becker A."/>
            <person name="Gohl D.M."/>
            <person name="Silverstein K.A.T."/>
            <person name="Koren S."/>
            <person name="Bechman K.B."/>
            <person name="Herman A."/>
            <person name="Abrahante J.E."/>
            <person name="Garbe J."/>
        </authorList>
    </citation>
    <scope>NUCLEOTIDE SEQUENCE</scope>
    <source>
        <strain evidence="1">Duluth1</strain>
        <tissue evidence="1">Whole animal</tissue>
    </source>
</reference>
<keyword evidence="2" id="KW-1185">Reference proteome</keyword>
<organism evidence="1 2">
    <name type="scientific">Dreissena polymorpha</name>
    <name type="common">Zebra mussel</name>
    <name type="synonym">Mytilus polymorpha</name>
    <dbReference type="NCBI Taxonomy" id="45954"/>
    <lineage>
        <taxon>Eukaryota</taxon>
        <taxon>Metazoa</taxon>
        <taxon>Spiralia</taxon>
        <taxon>Lophotrochozoa</taxon>
        <taxon>Mollusca</taxon>
        <taxon>Bivalvia</taxon>
        <taxon>Autobranchia</taxon>
        <taxon>Heteroconchia</taxon>
        <taxon>Euheterodonta</taxon>
        <taxon>Imparidentia</taxon>
        <taxon>Neoheterodontei</taxon>
        <taxon>Myida</taxon>
        <taxon>Dreissenoidea</taxon>
        <taxon>Dreissenidae</taxon>
        <taxon>Dreissena</taxon>
    </lineage>
</organism>
<comment type="caution">
    <text evidence="1">The sequence shown here is derived from an EMBL/GenBank/DDBJ whole genome shotgun (WGS) entry which is preliminary data.</text>
</comment>
<evidence type="ECO:0000313" key="2">
    <source>
        <dbReference type="Proteomes" id="UP000828390"/>
    </source>
</evidence>
<proteinExistence type="predicted"/>
<evidence type="ECO:0000313" key="1">
    <source>
        <dbReference type="EMBL" id="KAH3713881.1"/>
    </source>
</evidence>
<sequence>MLVAYNRRFDAQTTMIQDLHNDVQDLQHQLDTNIAAVQALYCHTASSEPSPPQATVVGLSTLRQLEEEV</sequence>